<gene>
    <name evidence="2" type="ORF">N4S67_23895</name>
</gene>
<organism evidence="2 3">
    <name type="scientific">Mycobacterium deserti</name>
    <dbReference type="NCBI Taxonomy" id="2978347"/>
    <lineage>
        <taxon>Bacteria</taxon>
        <taxon>Bacillati</taxon>
        <taxon>Actinomycetota</taxon>
        <taxon>Actinomycetes</taxon>
        <taxon>Mycobacteriales</taxon>
        <taxon>Mycobacteriaceae</taxon>
        <taxon>Mycobacterium</taxon>
    </lineage>
</organism>
<keyword evidence="1" id="KW-0472">Membrane</keyword>
<name>A0ABT2MK34_9MYCO</name>
<feature type="transmembrane region" description="Helical" evidence="1">
    <location>
        <begin position="57"/>
        <end position="78"/>
    </location>
</feature>
<dbReference type="EMBL" id="JAODWD010000006">
    <property type="protein sequence ID" value="MCT7661455.1"/>
    <property type="molecule type" value="Genomic_DNA"/>
</dbReference>
<dbReference type="RefSeq" id="WP_260995517.1">
    <property type="nucleotide sequence ID" value="NZ_JAODWD010000006.1"/>
</dbReference>
<accession>A0ABT2MK34</accession>
<evidence type="ECO:0000256" key="1">
    <source>
        <dbReference type="SAM" id="Phobius"/>
    </source>
</evidence>
<keyword evidence="1" id="KW-0812">Transmembrane</keyword>
<protein>
    <submittedName>
        <fullName evidence="2">Uncharacterized protein</fullName>
    </submittedName>
</protein>
<feature type="transmembrane region" description="Helical" evidence="1">
    <location>
        <begin position="12"/>
        <end position="37"/>
    </location>
</feature>
<dbReference type="Proteomes" id="UP001206639">
    <property type="component" value="Unassembled WGS sequence"/>
</dbReference>
<keyword evidence="3" id="KW-1185">Reference proteome</keyword>
<sequence>MPSSKLTQIFDIRNVIGALMAIYGVVLTIAGFVPALLRERDKGASNNPVDLYFGTEANWWVGLALLAVAAVFFAWAALRPVKEEVIEEVISDEQSGSASP</sequence>
<reference evidence="3" key="1">
    <citation type="submission" date="2023-07" db="EMBL/GenBank/DDBJ databases">
        <authorList>
            <person name="Deng Y."/>
            <person name="Zhang Y.-Q."/>
        </authorList>
    </citation>
    <scope>NUCLEOTIDE SEQUENCE [LARGE SCALE GENOMIC DNA]</scope>
    <source>
        <strain evidence="3">CPCC 205710</strain>
    </source>
</reference>
<comment type="caution">
    <text evidence="2">The sequence shown here is derived from an EMBL/GenBank/DDBJ whole genome shotgun (WGS) entry which is preliminary data.</text>
</comment>
<proteinExistence type="predicted"/>
<evidence type="ECO:0000313" key="2">
    <source>
        <dbReference type="EMBL" id="MCT7661455.1"/>
    </source>
</evidence>
<keyword evidence="1" id="KW-1133">Transmembrane helix</keyword>
<evidence type="ECO:0000313" key="3">
    <source>
        <dbReference type="Proteomes" id="UP001206639"/>
    </source>
</evidence>